<organism evidence="9 10">
    <name type="scientific">Leptospirillum ferriphilum YSK</name>
    <dbReference type="NCBI Taxonomy" id="1441628"/>
    <lineage>
        <taxon>Bacteria</taxon>
        <taxon>Pseudomonadati</taxon>
        <taxon>Nitrospirota</taxon>
        <taxon>Nitrospiria</taxon>
        <taxon>Nitrospirales</taxon>
        <taxon>Nitrospiraceae</taxon>
        <taxon>Leptospirillum</taxon>
    </lineage>
</organism>
<dbReference type="NCBIfam" id="TIGR00041">
    <property type="entry name" value="DTMP_kinase"/>
    <property type="match status" value="1"/>
</dbReference>
<keyword evidence="5 7" id="KW-0418">Kinase</keyword>
<dbReference type="GO" id="GO:0006235">
    <property type="term" value="P:dTTP biosynthetic process"/>
    <property type="evidence" value="ECO:0007669"/>
    <property type="project" value="UniProtKB-UniRule"/>
</dbReference>
<dbReference type="HOGENOM" id="CLU_049131_1_1_0"/>
<protein>
    <recommendedName>
        <fullName evidence="7">Thymidylate kinase</fullName>
        <ecNumber evidence="7">2.7.4.9</ecNumber>
    </recommendedName>
    <alternativeName>
        <fullName evidence="7">dTMP kinase</fullName>
    </alternativeName>
</protein>
<reference evidence="9 10" key="2">
    <citation type="journal article" date="2015" name="Biomed. Res. Int.">
        <title>Effects of Arsenite Resistance on the Growth and Functional Gene Expression of Leptospirillum ferriphilum and Acidithiobacillus thiooxidans in Pure Culture and Coculture.</title>
        <authorList>
            <person name="Jiang H."/>
            <person name="Liang Y."/>
            <person name="Yin H."/>
            <person name="Xiao Y."/>
            <person name="Guo X."/>
            <person name="Xu Y."/>
            <person name="Hu Q."/>
            <person name="Liu H."/>
            <person name="Liu X."/>
        </authorList>
    </citation>
    <scope>NUCLEOTIDE SEQUENCE [LARGE SCALE GENOMIC DNA]</scope>
    <source>
        <strain evidence="9 10">YSK</strain>
    </source>
</reference>
<dbReference type="Pfam" id="PF02223">
    <property type="entry name" value="Thymidylate_kin"/>
    <property type="match status" value="1"/>
</dbReference>
<dbReference type="CDD" id="cd01672">
    <property type="entry name" value="TMPK"/>
    <property type="match status" value="1"/>
</dbReference>
<comment type="similarity">
    <text evidence="1 7">Belongs to the thymidylate kinase family.</text>
</comment>
<reference evidence="10" key="1">
    <citation type="submission" date="2014-02" db="EMBL/GenBank/DDBJ databases">
        <title>Complete genome sequence and comparative genomic analysis of the nitrogen-fixing bacterium Leptospirillum ferriphilum YSK.</title>
        <authorList>
            <person name="Guo X."/>
            <person name="Yin H."/>
            <person name="Liang Y."/>
            <person name="Hu Q."/>
            <person name="Ma L."/>
            <person name="Xiao Y."/>
            <person name="Zhang X."/>
            <person name="Qiu G."/>
            <person name="Liu X."/>
        </authorList>
    </citation>
    <scope>NUCLEOTIDE SEQUENCE [LARGE SCALE GENOMIC DNA]</scope>
    <source>
        <strain evidence="10">YSK</strain>
    </source>
</reference>
<dbReference type="Proteomes" id="UP000027059">
    <property type="component" value="Chromosome"/>
</dbReference>
<evidence type="ECO:0000256" key="6">
    <source>
        <dbReference type="ARBA" id="ARBA00022840"/>
    </source>
</evidence>
<keyword evidence="4 7" id="KW-0547">Nucleotide-binding</keyword>
<dbReference type="AlphaFoldDB" id="A0A059XRL0"/>
<name>A0A059XRL0_9BACT</name>
<evidence type="ECO:0000313" key="9">
    <source>
        <dbReference type="EMBL" id="AIA31209.1"/>
    </source>
</evidence>
<proteinExistence type="inferred from homology"/>
<dbReference type="EMBL" id="CP007243">
    <property type="protein sequence ID" value="AIA31209.1"/>
    <property type="molecule type" value="Genomic_DNA"/>
</dbReference>
<evidence type="ECO:0000256" key="1">
    <source>
        <dbReference type="ARBA" id="ARBA00009776"/>
    </source>
</evidence>
<evidence type="ECO:0000256" key="5">
    <source>
        <dbReference type="ARBA" id="ARBA00022777"/>
    </source>
</evidence>
<accession>A0A059XRL0</accession>
<keyword evidence="3 7" id="KW-0545">Nucleotide biosynthesis</keyword>
<dbReference type="InterPro" id="IPR027417">
    <property type="entry name" value="P-loop_NTPase"/>
</dbReference>
<gene>
    <name evidence="7" type="primary">tmk</name>
    <name evidence="9" type="ORF">Y981_12120</name>
</gene>
<dbReference type="SUPFAM" id="SSF52540">
    <property type="entry name" value="P-loop containing nucleoside triphosphate hydrolases"/>
    <property type="match status" value="1"/>
</dbReference>
<dbReference type="GO" id="GO:0006233">
    <property type="term" value="P:dTDP biosynthetic process"/>
    <property type="evidence" value="ECO:0007669"/>
    <property type="project" value="InterPro"/>
</dbReference>
<dbReference type="Gene3D" id="3.40.50.300">
    <property type="entry name" value="P-loop containing nucleotide triphosphate hydrolases"/>
    <property type="match status" value="1"/>
</dbReference>
<dbReference type="InterPro" id="IPR039430">
    <property type="entry name" value="Thymidylate_kin-like_dom"/>
</dbReference>
<dbReference type="GO" id="GO:0005524">
    <property type="term" value="F:ATP binding"/>
    <property type="evidence" value="ECO:0007669"/>
    <property type="project" value="UniProtKB-UniRule"/>
</dbReference>
<evidence type="ECO:0000256" key="3">
    <source>
        <dbReference type="ARBA" id="ARBA00022727"/>
    </source>
</evidence>
<dbReference type="PANTHER" id="PTHR10344">
    <property type="entry name" value="THYMIDYLATE KINASE"/>
    <property type="match status" value="1"/>
</dbReference>
<feature type="domain" description="Thymidylate kinase-like" evidence="8">
    <location>
        <begin position="16"/>
        <end position="206"/>
    </location>
</feature>
<evidence type="ECO:0000313" key="10">
    <source>
        <dbReference type="Proteomes" id="UP000027059"/>
    </source>
</evidence>
<evidence type="ECO:0000259" key="8">
    <source>
        <dbReference type="Pfam" id="PF02223"/>
    </source>
</evidence>
<dbReference type="InterPro" id="IPR018094">
    <property type="entry name" value="Thymidylate_kinase"/>
</dbReference>
<comment type="function">
    <text evidence="7">Phosphorylation of dTMP to form dTDP in both de novo and salvage pathways of dTTP synthesis.</text>
</comment>
<dbReference type="PANTHER" id="PTHR10344:SF1">
    <property type="entry name" value="THYMIDYLATE KINASE"/>
    <property type="match status" value="1"/>
</dbReference>
<keyword evidence="6 7" id="KW-0067">ATP-binding</keyword>
<evidence type="ECO:0000256" key="7">
    <source>
        <dbReference type="HAMAP-Rule" id="MF_00165"/>
    </source>
</evidence>
<keyword evidence="2 7" id="KW-0808">Transferase</keyword>
<keyword evidence="10" id="KW-1185">Reference proteome</keyword>
<dbReference type="KEGG" id="lfp:Y981_12120"/>
<feature type="binding site" evidence="7">
    <location>
        <begin position="18"/>
        <end position="25"/>
    </location>
    <ligand>
        <name>ATP</name>
        <dbReference type="ChEBI" id="CHEBI:30616"/>
    </ligand>
</feature>
<dbReference type="GO" id="GO:0004798">
    <property type="term" value="F:dTMP kinase activity"/>
    <property type="evidence" value="ECO:0007669"/>
    <property type="project" value="UniProtKB-UniRule"/>
</dbReference>
<dbReference type="GO" id="GO:0005737">
    <property type="term" value="C:cytoplasm"/>
    <property type="evidence" value="ECO:0007669"/>
    <property type="project" value="TreeGrafter"/>
</dbReference>
<evidence type="ECO:0000256" key="4">
    <source>
        <dbReference type="ARBA" id="ARBA00022741"/>
    </source>
</evidence>
<sequence>MPFMTSHSFPGRLIVVEGIDGSGKSTQIELLENYLRIKGFGVLRNAWNSSQEISPIIKKAKKKQLLTPYGFSLLHAADFSYRYTHEILPALNAGKIVLSDRYIYTAIARDAARGIPRDWLVNNFRFAIRPDLTFFFRMDPALAYDRITQVRDIKYYEAGLDMELSMNPRESYILFQSRVLEGYENLAKEHGFSVLDGAKPVEETQRVVRRLVNPLIQSLL</sequence>
<dbReference type="GO" id="GO:0006227">
    <property type="term" value="P:dUDP biosynthetic process"/>
    <property type="evidence" value="ECO:0007669"/>
    <property type="project" value="TreeGrafter"/>
</dbReference>
<comment type="catalytic activity">
    <reaction evidence="7">
        <text>dTMP + ATP = dTDP + ADP</text>
        <dbReference type="Rhea" id="RHEA:13517"/>
        <dbReference type="ChEBI" id="CHEBI:30616"/>
        <dbReference type="ChEBI" id="CHEBI:58369"/>
        <dbReference type="ChEBI" id="CHEBI:63528"/>
        <dbReference type="ChEBI" id="CHEBI:456216"/>
        <dbReference type="EC" id="2.7.4.9"/>
    </reaction>
</comment>
<dbReference type="HAMAP" id="MF_00165">
    <property type="entry name" value="Thymidylate_kinase"/>
    <property type="match status" value="1"/>
</dbReference>
<dbReference type="EC" id="2.7.4.9" evidence="7"/>
<evidence type="ECO:0000256" key="2">
    <source>
        <dbReference type="ARBA" id="ARBA00022679"/>
    </source>
</evidence>